<dbReference type="EMBL" id="MU004196">
    <property type="protein sequence ID" value="KAF2490862.1"/>
    <property type="molecule type" value="Genomic_DNA"/>
</dbReference>
<evidence type="ECO:0000256" key="6">
    <source>
        <dbReference type="SAM" id="MobiDB-lite"/>
    </source>
</evidence>
<dbReference type="InterPro" id="IPR042525">
    <property type="entry name" value="Rad52_Rad59_Rad22_sf"/>
</dbReference>
<dbReference type="GO" id="GO:0000730">
    <property type="term" value="P:DNA recombinase assembly"/>
    <property type="evidence" value="ECO:0007669"/>
    <property type="project" value="InterPro"/>
</dbReference>
<keyword evidence="2" id="KW-0227">DNA damage</keyword>
<dbReference type="InterPro" id="IPR041247">
    <property type="entry name" value="Rad52_fam"/>
</dbReference>
<feature type="region of interest" description="Disordered" evidence="6">
    <location>
        <begin position="177"/>
        <end position="221"/>
    </location>
</feature>
<dbReference type="GO" id="GO:0045002">
    <property type="term" value="P:double-strand break repair via single-strand annealing"/>
    <property type="evidence" value="ECO:0007669"/>
    <property type="project" value="InterPro"/>
</dbReference>
<dbReference type="GO" id="GO:0005634">
    <property type="term" value="C:nucleus"/>
    <property type="evidence" value="ECO:0007669"/>
    <property type="project" value="InterPro"/>
</dbReference>
<feature type="compositionally biased region" description="Basic and acidic residues" evidence="6">
    <location>
        <begin position="179"/>
        <end position="197"/>
    </location>
</feature>
<evidence type="ECO:0000256" key="5">
    <source>
        <dbReference type="ARBA" id="ARBA00077224"/>
    </source>
</evidence>
<dbReference type="GO" id="GO:0003697">
    <property type="term" value="F:single-stranded DNA binding"/>
    <property type="evidence" value="ECO:0007669"/>
    <property type="project" value="UniProtKB-ARBA"/>
</dbReference>
<protein>
    <recommendedName>
        <fullName evidence="5">RAD52 homolog</fullName>
    </recommendedName>
</protein>
<dbReference type="GO" id="GO:0006312">
    <property type="term" value="P:mitotic recombination"/>
    <property type="evidence" value="ECO:0007669"/>
    <property type="project" value="TreeGrafter"/>
</dbReference>
<evidence type="ECO:0000256" key="2">
    <source>
        <dbReference type="ARBA" id="ARBA00022763"/>
    </source>
</evidence>
<dbReference type="AlphaFoldDB" id="A0A6A6QF05"/>
<accession>A0A6A6QF05</accession>
<feature type="compositionally biased region" description="Low complexity" evidence="6">
    <location>
        <begin position="307"/>
        <end position="324"/>
    </location>
</feature>
<feature type="region of interest" description="Disordered" evidence="6">
    <location>
        <begin position="256"/>
        <end position="462"/>
    </location>
</feature>
<dbReference type="SUPFAM" id="SSF54768">
    <property type="entry name" value="dsRNA-binding domain-like"/>
    <property type="match status" value="1"/>
</dbReference>
<dbReference type="PANTHER" id="PTHR12132:SF1">
    <property type="entry name" value="DNA REPAIR PROTEIN RAD52 HOMOLOG"/>
    <property type="match status" value="1"/>
</dbReference>
<dbReference type="Proteomes" id="UP000799750">
    <property type="component" value="Unassembled WGS sequence"/>
</dbReference>
<keyword evidence="4" id="KW-0234">DNA repair</keyword>
<evidence type="ECO:0000256" key="1">
    <source>
        <dbReference type="ARBA" id="ARBA00006638"/>
    </source>
</evidence>
<dbReference type="Pfam" id="PF04098">
    <property type="entry name" value="Rad52_Rad22"/>
    <property type="match status" value="1"/>
</dbReference>
<evidence type="ECO:0000256" key="4">
    <source>
        <dbReference type="ARBA" id="ARBA00023204"/>
    </source>
</evidence>
<reference evidence="7" key="1">
    <citation type="journal article" date="2020" name="Stud. Mycol.">
        <title>101 Dothideomycetes genomes: a test case for predicting lifestyles and emergence of pathogens.</title>
        <authorList>
            <person name="Haridas S."/>
            <person name="Albert R."/>
            <person name="Binder M."/>
            <person name="Bloem J."/>
            <person name="Labutti K."/>
            <person name="Salamov A."/>
            <person name="Andreopoulos B."/>
            <person name="Baker S."/>
            <person name="Barry K."/>
            <person name="Bills G."/>
            <person name="Bluhm B."/>
            <person name="Cannon C."/>
            <person name="Castanera R."/>
            <person name="Culley D."/>
            <person name="Daum C."/>
            <person name="Ezra D."/>
            <person name="Gonzalez J."/>
            <person name="Henrissat B."/>
            <person name="Kuo A."/>
            <person name="Liang C."/>
            <person name="Lipzen A."/>
            <person name="Lutzoni F."/>
            <person name="Magnuson J."/>
            <person name="Mondo S."/>
            <person name="Nolan M."/>
            <person name="Ohm R."/>
            <person name="Pangilinan J."/>
            <person name="Park H.-J."/>
            <person name="Ramirez L."/>
            <person name="Alfaro M."/>
            <person name="Sun H."/>
            <person name="Tritt A."/>
            <person name="Yoshinaga Y."/>
            <person name="Zwiers L.-H."/>
            <person name="Turgeon B."/>
            <person name="Goodwin S."/>
            <person name="Spatafora J."/>
            <person name="Crous P."/>
            <person name="Grigoriev I."/>
        </authorList>
    </citation>
    <scope>NUCLEOTIDE SEQUENCE</scope>
    <source>
        <strain evidence="7">CBS 269.34</strain>
    </source>
</reference>
<dbReference type="InterPro" id="IPR004585">
    <property type="entry name" value="DNA_recomb/repair_Rad52"/>
</dbReference>
<organism evidence="7 8">
    <name type="scientific">Lophium mytilinum</name>
    <dbReference type="NCBI Taxonomy" id="390894"/>
    <lineage>
        <taxon>Eukaryota</taxon>
        <taxon>Fungi</taxon>
        <taxon>Dikarya</taxon>
        <taxon>Ascomycota</taxon>
        <taxon>Pezizomycotina</taxon>
        <taxon>Dothideomycetes</taxon>
        <taxon>Pleosporomycetidae</taxon>
        <taxon>Mytilinidiales</taxon>
        <taxon>Mytilinidiaceae</taxon>
        <taxon>Lophium</taxon>
    </lineage>
</organism>
<feature type="compositionally biased region" description="Low complexity" evidence="6">
    <location>
        <begin position="359"/>
        <end position="379"/>
    </location>
</feature>
<feature type="compositionally biased region" description="Polar residues" evidence="6">
    <location>
        <begin position="347"/>
        <end position="358"/>
    </location>
</feature>
<evidence type="ECO:0000256" key="3">
    <source>
        <dbReference type="ARBA" id="ARBA00023172"/>
    </source>
</evidence>
<gene>
    <name evidence="7" type="ORF">BU16DRAFT_530457</name>
</gene>
<dbReference type="FunFam" id="3.30.390.80:FF:000001">
    <property type="entry name" value="DNA repair protein RAD52 homolog"/>
    <property type="match status" value="1"/>
</dbReference>
<evidence type="ECO:0000313" key="7">
    <source>
        <dbReference type="EMBL" id="KAF2490862.1"/>
    </source>
</evidence>
<name>A0A6A6QF05_9PEZI</name>
<dbReference type="PANTHER" id="PTHR12132">
    <property type="entry name" value="DNA REPAIR AND RECOMBINATION PROTEIN RAD52, RAD59"/>
    <property type="match status" value="1"/>
</dbReference>
<feature type="compositionally biased region" description="Basic and acidic residues" evidence="6">
    <location>
        <begin position="559"/>
        <end position="568"/>
    </location>
</feature>
<dbReference type="NCBIfam" id="TIGR00607">
    <property type="entry name" value="rad52"/>
    <property type="match status" value="1"/>
</dbReference>
<dbReference type="InterPro" id="IPR007232">
    <property type="entry name" value="Rad52_Rad59_Rad22"/>
</dbReference>
<proteinExistence type="inferred from homology"/>
<dbReference type="OrthoDB" id="206565at2759"/>
<keyword evidence="8" id="KW-1185">Reference proteome</keyword>
<evidence type="ECO:0000313" key="8">
    <source>
        <dbReference type="Proteomes" id="UP000799750"/>
    </source>
</evidence>
<keyword evidence="3" id="KW-0233">DNA recombination</keyword>
<feature type="compositionally biased region" description="Polar residues" evidence="6">
    <location>
        <begin position="282"/>
        <end position="296"/>
    </location>
</feature>
<sequence length="576" mass="62046">MPSPGDQYKSIANPFEDPRVSNFTAQEIATLQSRLSKQLGPEYVSTRPGAGGGRVAYLEAQKAINLANDVFGFNGWSSSVREVTIDFVDEIQSSGRVNIGLSIIVRVTLKDGTFHEDIGYGHIENCKGKAPAFEKAKKEAATDGLKRALRTFGNVLGNCLYDKEYLVKVKGVKAMPSKWDPDNLHRHPDFVPIKREPPPPPSPEKASTTARPPSLQSNLSSVDFEDEFGGNLFDGVDISEGGGDEFGLDAVSDSMFETPKADPREPQQRPPQHNSGPPPHNQAAQNLTRQSMNRPNSMPAMRPQTGVQQPLQNNQVPQPRPVMQARGPQTPNGVQQAPAEVARANMQPPQRNNHQFSRPQTQQQVPALPQNQQQLNQGPRSNPSSASESIPNHMQQQPRTEPSRNGPTGPPVNHEPPVGFITARAAEHINKPETGNGTLPKNLPAFNPHAESPSLRRTSGFDHMKSAPISRQAIVGGGQAPGNAANSGPLPRPNFVNPQADTNRRIGMPGAAQSPLANRGAYKPPGPAVGAKRSAEPIGRPPLSDVSNKQAESGLGDGGDVKRPRVEGTENQAVRN</sequence>
<comment type="similarity">
    <text evidence="1">Belongs to the RAD52 family.</text>
</comment>
<feature type="compositionally biased region" description="Polar residues" evidence="6">
    <location>
        <begin position="205"/>
        <end position="221"/>
    </location>
</feature>
<dbReference type="Gene3D" id="3.30.390.80">
    <property type="entry name" value="DNA repair protein Rad52/59/22"/>
    <property type="match status" value="1"/>
</dbReference>
<feature type="region of interest" description="Disordered" evidence="6">
    <location>
        <begin position="474"/>
        <end position="576"/>
    </location>
</feature>
<feature type="compositionally biased region" description="Polar residues" evidence="6">
    <location>
        <begin position="380"/>
        <end position="406"/>
    </location>
</feature>